<dbReference type="Proteomes" id="UP001178461">
    <property type="component" value="Chromosome 6"/>
</dbReference>
<proteinExistence type="predicted"/>
<name>A0AA35KG97_9SAUR</name>
<organism evidence="1 2">
    <name type="scientific">Podarcis lilfordi</name>
    <name type="common">Lilford's wall lizard</name>
    <dbReference type="NCBI Taxonomy" id="74358"/>
    <lineage>
        <taxon>Eukaryota</taxon>
        <taxon>Metazoa</taxon>
        <taxon>Chordata</taxon>
        <taxon>Craniata</taxon>
        <taxon>Vertebrata</taxon>
        <taxon>Euteleostomi</taxon>
        <taxon>Lepidosauria</taxon>
        <taxon>Squamata</taxon>
        <taxon>Bifurcata</taxon>
        <taxon>Unidentata</taxon>
        <taxon>Episquamata</taxon>
        <taxon>Laterata</taxon>
        <taxon>Lacertibaenia</taxon>
        <taxon>Lacertidae</taxon>
        <taxon>Podarcis</taxon>
    </lineage>
</organism>
<keyword evidence="2" id="KW-1185">Reference proteome</keyword>
<dbReference type="EMBL" id="OX395131">
    <property type="protein sequence ID" value="CAI5777771.1"/>
    <property type="molecule type" value="Genomic_DNA"/>
</dbReference>
<reference evidence="1" key="1">
    <citation type="submission" date="2022-12" db="EMBL/GenBank/DDBJ databases">
        <authorList>
            <person name="Alioto T."/>
            <person name="Alioto T."/>
            <person name="Gomez Garrido J."/>
        </authorList>
    </citation>
    <scope>NUCLEOTIDE SEQUENCE</scope>
</reference>
<dbReference type="AlphaFoldDB" id="A0AA35KG97"/>
<evidence type="ECO:0000313" key="2">
    <source>
        <dbReference type="Proteomes" id="UP001178461"/>
    </source>
</evidence>
<accession>A0AA35KG97</accession>
<evidence type="ECO:0000313" key="1">
    <source>
        <dbReference type="EMBL" id="CAI5777771.1"/>
    </source>
</evidence>
<protein>
    <submittedName>
        <fullName evidence="1">Uncharacterized protein</fullName>
    </submittedName>
</protein>
<gene>
    <name evidence="1" type="ORF">PODLI_1B020703</name>
</gene>
<sequence length="60" mass="7291">VHPFQKSVFLNYYKCEDKCTDVKHLILKTRRQVQQMNNNRKLSQRYCNDLCCKDSIRIIL</sequence>
<feature type="non-terminal residue" evidence="1">
    <location>
        <position position="1"/>
    </location>
</feature>